<evidence type="ECO:0000256" key="9">
    <source>
        <dbReference type="ARBA" id="ARBA00033194"/>
    </source>
</evidence>
<keyword evidence="7" id="KW-0158">Chromosome</keyword>
<proteinExistence type="predicted"/>
<gene>
    <name evidence="13" type="ORF">UREG_07499</name>
</gene>
<keyword evidence="14" id="KW-1185">Reference proteome</keyword>
<evidence type="ECO:0000256" key="4">
    <source>
        <dbReference type="ARBA" id="ARBA00012513"/>
    </source>
</evidence>
<sequence>MAISAPFSSLTDENQIATGSASVVYSINGIVALKCPIRYASSSTQHEERQVAFLRRQSEISVNALEIEKGIFTVLEQAPHPNIVRCFLFADEGIFLERLATPLNVYLESVEIVPQPLKIRWLLELTSAVAWIEKLGFIHGDLRPENMLLTENHHLKLVDFDCAVTPGENLQTFSEPYWLHKPDGSLDRAGPKSEQFALGSCLYFIFHETEPVIDIVDGQLDFPGLSSTPFAPLIQKCWDGGFLSVRKLALAALWNTARSGHIRVLLSFLYSSSIGFRKSRTSCGKIGPLKKLCQEYLDEQRRVHLPSLAAPPQAIDIRRS</sequence>
<dbReference type="Gene3D" id="1.10.510.10">
    <property type="entry name" value="Transferase(Phosphotransferase) domain 1"/>
    <property type="match status" value="1"/>
</dbReference>
<dbReference type="EMBL" id="CH476619">
    <property type="protein sequence ID" value="EEP82634.1"/>
    <property type="molecule type" value="Genomic_DNA"/>
</dbReference>
<dbReference type="HOGENOM" id="CLU_072627_0_0_1"/>
<dbReference type="VEuPathDB" id="FungiDB:UREG_07499"/>
<dbReference type="EC" id="2.7.11.1" evidence="4"/>
<feature type="domain" description="Protein kinase" evidence="12">
    <location>
        <begin position="10"/>
        <end position="297"/>
    </location>
</feature>
<comment type="function">
    <text evidence="1">Component of the EKC/KEOPS complex that is required for the formation of a threonylcarbamoyl group on adenosine at position 37 (t(6)A37) in tRNAs that read codons beginning with adenine. The complex is probably involved in the transfer of the threonylcarbamoyl moiety of threonylcarbamoyl-AMP (TC-AMP) to the N6 group of A37. BUD32 has ATPase activity in the context of the EKC/KEOPS complex and likely plays a supporting role to the catalytic subunit KAE1. The EKC/KEOPS complex also promotes both telomere uncapping and telomere elongation. The complex is required for efficient recruitment of transcriptional coactivators.</text>
</comment>
<dbReference type="InParanoid" id="C4JZ98"/>
<dbReference type="PANTHER" id="PTHR44329">
    <property type="entry name" value="SERINE/THREONINE-PROTEIN KINASE TNNI3K-RELATED"/>
    <property type="match status" value="1"/>
</dbReference>
<evidence type="ECO:0000256" key="11">
    <source>
        <dbReference type="ARBA" id="ARBA00048679"/>
    </source>
</evidence>
<dbReference type="SUPFAM" id="SSF56112">
    <property type="entry name" value="Protein kinase-like (PK-like)"/>
    <property type="match status" value="1"/>
</dbReference>
<dbReference type="eggNOG" id="ENOG502SSE3">
    <property type="taxonomic scope" value="Eukaryota"/>
</dbReference>
<comment type="catalytic activity">
    <reaction evidence="10">
        <text>L-threonyl-[protein] + ATP = O-phospho-L-threonyl-[protein] + ADP + H(+)</text>
        <dbReference type="Rhea" id="RHEA:46608"/>
        <dbReference type="Rhea" id="RHEA-COMP:11060"/>
        <dbReference type="Rhea" id="RHEA-COMP:11605"/>
        <dbReference type="ChEBI" id="CHEBI:15378"/>
        <dbReference type="ChEBI" id="CHEBI:30013"/>
        <dbReference type="ChEBI" id="CHEBI:30616"/>
        <dbReference type="ChEBI" id="CHEBI:61977"/>
        <dbReference type="ChEBI" id="CHEBI:456216"/>
        <dbReference type="EC" id="2.7.11.1"/>
    </reaction>
</comment>
<dbReference type="PANTHER" id="PTHR44329:SF291">
    <property type="entry name" value="PROTEIN KINASE DOMAIN-CONTAINING PROTEIN"/>
    <property type="match status" value="1"/>
</dbReference>
<dbReference type="RefSeq" id="XP_002582726.1">
    <property type="nucleotide sequence ID" value="XM_002582680.1"/>
</dbReference>
<comment type="catalytic activity">
    <reaction evidence="11">
        <text>L-seryl-[protein] + ATP = O-phospho-L-seryl-[protein] + ADP + H(+)</text>
        <dbReference type="Rhea" id="RHEA:17989"/>
        <dbReference type="Rhea" id="RHEA-COMP:9863"/>
        <dbReference type="Rhea" id="RHEA-COMP:11604"/>
        <dbReference type="ChEBI" id="CHEBI:15378"/>
        <dbReference type="ChEBI" id="CHEBI:29999"/>
        <dbReference type="ChEBI" id="CHEBI:30616"/>
        <dbReference type="ChEBI" id="CHEBI:83421"/>
        <dbReference type="ChEBI" id="CHEBI:456216"/>
        <dbReference type="EC" id="2.7.11.1"/>
    </reaction>
</comment>
<evidence type="ECO:0000256" key="5">
    <source>
        <dbReference type="ARBA" id="ARBA00013948"/>
    </source>
</evidence>
<evidence type="ECO:0000313" key="14">
    <source>
        <dbReference type="Proteomes" id="UP000002058"/>
    </source>
</evidence>
<evidence type="ECO:0000256" key="1">
    <source>
        <dbReference type="ARBA" id="ARBA00003747"/>
    </source>
</evidence>
<comment type="subcellular location">
    <subcellularLocation>
        <location evidence="2">Chromosome</location>
        <location evidence="2">Telomere</location>
    </subcellularLocation>
</comment>
<dbReference type="InterPro" id="IPR011009">
    <property type="entry name" value="Kinase-like_dom_sf"/>
</dbReference>
<evidence type="ECO:0000256" key="2">
    <source>
        <dbReference type="ARBA" id="ARBA00004574"/>
    </source>
</evidence>
<dbReference type="GO" id="GO:0000781">
    <property type="term" value="C:chromosome, telomeric region"/>
    <property type="evidence" value="ECO:0007669"/>
    <property type="project" value="UniProtKB-SubCell"/>
</dbReference>
<dbReference type="OrthoDB" id="1668230at2759"/>
<evidence type="ECO:0000259" key="12">
    <source>
        <dbReference type="PROSITE" id="PS50011"/>
    </source>
</evidence>
<evidence type="ECO:0000256" key="7">
    <source>
        <dbReference type="ARBA" id="ARBA00022895"/>
    </source>
</evidence>
<dbReference type="InterPro" id="IPR051681">
    <property type="entry name" value="Ser/Thr_Kinases-Pseudokinases"/>
</dbReference>
<dbReference type="OMA" id="NVVRCAF"/>
<dbReference type="STRING" id="336963.C4JZ98"/>
<evidence type="ECO:0000256" key="3">
    <source>
        <dbReference type="ARBA" id="ARBA00011534"/>
    </source>
</evidence>
<evidence type="ECO:0000256" key="10">
    <source>
        <dbReference type="ARBA" id="ARBA00047899"/>
    </source>
</evidence>
<dbReference type="Pfam" id="PF00069">
    <property type="entry name" value="Pkinase"/>
    <property type="match status" value="1"/>
</dbReference>
<protein>
    <recommendedName>
        <fullName evidence="6">EKC/KEOPS complex subunit BUD32</fullName>
        <ecNumber evidence="4">2.7.11.1</ecNumber>
    </recommendedName>
    <alternativeName>
        <fullName evidence="8 9">Atypical Serine/threonine protein kinase BUD32</fullName>
    </alternativeName>
    <alternativeName>
        <fullName evidence="5">EKC/KEOPS complex subunit bud32</fullName>
    </alternativeName>
</protein>
<name>C4JZ98_UNCRE</name>
<evidence type="ECO:0000256" key="6">
    <source>
        <dbReference type="ARBA" id="ARBA00019973"/>
    </source>
</evidence>
<dbReference type="InterPro" id="IPR000719">
    <property type="entry name" value="Prot_kinase_dom"/>
</dbReference>
<keyword evidence="7" id="KW-0779">Telomere</keyword>
<dbReference type="GO" id="GO:0004674">
    <property type="term" value="F:protein serine/threonine kinase activity"/>
    <property type="evidence" value="ECO:0007669"/>
    <property type="project" value="UniProtKB-EC"/>
</dbReference>
<dbReference type="SMART" id="SM00220">
    <property type="entry name" value="S_TKc"/>
    <property type="match status" value="1"/>
</dbReference>
<evidence type="ECO:0000256" key="8">
    <source>
        <dbReference type="ARBA" id="ARBA00030980"/>
    </source>
</evidence>
<accession>C4JZ98</accession>
<comment type="subunit">
    <text evidence="3">Component of the EKC/KEOPS complex composed of at least BUD32, CGI121, GON7, KAE1 and PCC1; the whole complex dimerizes.</text>
</comment>
<dbReference type="PROSITE" id="PS00109">
    <property type="entry name" value="PROTEIN_KINASE_TYR"/>
    <property type="match status" value="1"/>
</dbReference>
<dbReference type="AlphaFoldDB" id="C4JZ98"/>
<dbReference type="Proteomes" id="UP000002058">
    <property type="component" value="Unassembled WGS sequence"/>
</dbReference>
<dbReference type="PROSITE" id="PS50011">
    <property type="entry name" value="PROTEIN_KINASE_DOM"/>
    <property type="match status" value="1"/>
</dbReference>
<organism evidence="13 14">
    <name type="scientific">Uncinocarpus reesii (strain UAMH 1704)</name>
    <dbReference type="NCBI Taxonomy" id="336963"/>
    <lineage>
        <taxon>Eukaryota</taxon>
        <taxon>Fungi</taxon>
        <taxon>Dikarya</taxon>
        <taxon>Ascomycota</taxon>
        <taxon>Pezizomycotina</taxon>
        <taxon>Eurotiomycetes</taxon>
        <taxon>Eurotiomycetidae</taxon>
        <taxon>Onygenales</taxon>
        <taxon>Onygenaceae</taxon>
        <taxon>Uncinocarpus</taxon>
    </lineage>
</organism>
<dbReference type="GO" id="GO:0005524">
    <property type="term" value="F:ATP binding"/>
    <property type="evidence" value="ECO:0007669"/>
    <property type="project" value="InterPro"/>
</dbReference>
<evidence type="ECO:0000313" key="13">
    <source>
        <dbReference type="EMBL" id="EEP82634.1"/>
    </source>
</evidence>
<dbReference type="KEGG" id="ure:UREG_07499"/>
<dbReference type="GeneID" id="8439967"/>
<reference evidence="14" key="1">
    <citation type="journal article" date="2009" name="Genome Res.">
        <title>Comparative genomic analyses of the human fungal pathogens Coccidioides and their relatives.</title>
        <authorList>
            <person name="Sharpton T.J."/>
            <person name="Stajich J.E."/>
            <person name="Rounsley S.D."/>
            <person name="Gardner M.J."/>
            <person name="Wortman J.R."/>
            <person name="Jordar V.S."/>
            <person name="Maiti R."/>
            <person name="Kodira C.D."/>
            <person name="Neafsey D.E."/>
            <person name="Zeng Q."/>
            <person name="Hung C.-Y."/>
            <person name="McMahan C."/>
            <person name="Muszewska A."/>
            <person name="Grynberg M."/>
            <person name="Mandel M.A."/>
            <person name="Kellner E.M."/>
            <person name="Barker B.M."/>
            <person name="Galgiani J.N."/>
            <person name="Orbach M.J."/>
            <person name="Kirkland T.N."/>
            <person name="Cole G.T."/>
            <person name="Henn M.R."/>
            <person name="Birren B.W."/>
            <person name="Taylor J.W."/>
        </authorList>
    </citation>
    <scope>NUCLEOTIDE SEQUENCE [LARGE SCALE GENOMIC DNA]</scope>
    <source>
        <strain evidence="14">UAMH 1704</strain>
    </source>
</reference>
<dbReference type="InterPro" id="IPR008266">
    <property type="entry name" value="Tyr_kinase_AS"/>
</dbReference>